<dbReference type="GO" id="GO:0000750">
    <property type="term" value="P:pheromone-dependent signal transduction involved in conjugation with cellular fusion"/>
    <property type="evidence" value="ECO:0007669"/>
    <property type="project" value="TreeGrafter"/>
</dbReference>
<dbReference type="OrthoDB" id="5817230at2759"/>
<dbReference type="PRINTS" id="PR00318">
    <property type="entry name" value="GPROTEINA"/>
</dbReference>
<feature type="binding site" evidence="6">
    <location>
        <begin position="178"/>
        <end position="184"/>
    </location>
    <ligand>
        <name>GTP</name>
        <dbReference type="ChEBI" id="CHEBI:37565"/>
    </ligand>
</feature>
<dbReference type="EMBL" id="KZ819604">
    <property type="protein sequence ID" value="PWN33268.1"/>
    <property type="molecule type" value="Genomic_DNA"/>
</dbReference>
<dbReference type="GO" id="GO:0031683">
    <property type="term" value="F:G-protein beta/gamma-subunit complex binding"/>
    <property type="evidence" value="ECO:0007669"/>
    <property type="project" value="InterPro"/>
</dbReference>
<dbReference type="InParanoid" id="A0A316V8B7"/>
<dbReference type="PANTHER" id="PTHR10218:SF242">
    <property type="entry name" value="GUANINE NUCLEOTIDE-BINDING PROTEIN ALPHA-1 SUBUNIT"/>
    <property type="match status" value="1"/>
</dbReference>
<feature type="binding site" evidence="7">
    <location>
        <position position="50"/>
    </location>
    <ligand>
        <name>Mg(2+)</name>
        <dbReference type="ChEBI" id="CHEBI:18420"/>
    </ligand>
</feature>
<evidence type="ECO:0000313" key="9">
    <source>
        <dbReference type="Proteomes" id="UP000245771"/>
    </source>
</evidence>
<dbReference type="FunCoup" id="A0A316V8B7">
    <property type="interactions" value="95"/>
</dbReference>
<dbReference type="GO" id="GO:0007186">
    <property type="term" value="P:G protein-coupled receptor signaling pathway"/>
    <property type="evidence" value="ECO:0007669"/>
    <property type="project" value="InterPro"/>
</dbReference>
<dbReference type="GeneID" id="37023212"/>
<proteinExistence type="predicted"/>
<keyword evidence="1 7" id="KW-0479">Metal-binding</keyword>
<dbReference type="Pfam" id="PF00503">
    <property type="entry name" value="G-alpha"/>
    <property type="match status" value="1"/>
</dbReference>
<evidence type="ECO:0000256" key="7">
    <source>
        <dbReference type="PIRSR" id="PIRSR601019-2"/>
    </source>
</evidence>
<dbReference type="GO" id="GO:0046872">
    <property type="term" value="F:metal ion binding"/>
    <property type="evidence" value="ECO:0007669"/>
    <property type="project" value="UniProtKB-KW"/>
</dbReference>
<feature type="binding site" evidence="7">
    <location>
        <position position="184"/>
    </location>
    <ligand>
        <name>Mg(2+)</name>
        <dbReference type="ChEBI" id="CHEBI:18420"/>
    </ligand>
</feature>
<name>A0A316V8B7_9BASI</name>
<evidence type="ECO:0000256" key="4">
    <source>
        <dbReference type="ARBA" id="ARBA00023134"/>
    </source>
</evidence>
<dbReference type="GO" id="GO:0005737">
    <property type="term" value="C:cytoplasm"/>
    <property type="evidence" value="ECO:0007669"/>
    <property type="project" value="TreeGrafter"/>
</dbReference>
<protein>
    <submittedName>
        <fullName evidence="8">Putative guanine nucleotide-binding protein alpha-2 subunit</fullName>
    </submittedName>
</protein>
<keyword evidence="4 6" id="KW-0342">GTP-binding</keyword>
<reference evidence="8 9" key="1">
    <citation type="journal article" date="2018" name="Mol. Biol. Evol.">
        <title>Broad Genomic Sampling Reveals a Smut Pathogenic Ancestry of the Fungal Clade Ustilaginomycotina.</title>
        <authorList>
            <person name="Kijpornyongpan T."/>
            <person name="Mondo S.J."/>
            <person name="Barry K."/>
            <person name="Sandor L."/>
            <person name="Lee J."/>
            <person name="Lipzen A."/>
            <person name="Pangilinan J."/>
            <person name="LaButti K."/>
            <person name="Hainaut M."/>
            <person name="Henrissat B."/>
            <person name="Grigoriev I.V."/>
            <person name="Spatafora J.W."/>
            <person name="Aime M.C."/>
        </authorList>
    </citation>
    <scope>NUCLEOTIDE SEQUENCE [LARGE SCALE GENOMIC DNA]</scope>
    <source>
        <strain evidence="8 9">MCA 3882</strain>
    </source>
</reference>
<dbReference type="InterPro" id="IPR011025">
    <property type="entry name" value="GproteinA_insert"/>
</dbReference>
<evidence type="ECO:0000256" key="1">
    <source>
        <dbReference type="ARBA" id="ARBA00022723"/>
    </source>
</evidence>
<dbReference type="Gene3D" id="3.40.50.300">
    <property type="entry name" value="P-loop containing nucleotide triphosphate hydrolases"/>
    <property type="match status" value="1"/>
</dbReference>
<evidence type="ECO:0000256" key="2">
    <source>
        <dbReference type="ARBA" id="ARBA00022741"/>
    </source>
</evidence>
<dbReference type="PANTHER" id="PTHR10218">
    <property type="entry name" value="GTP-BINDING PROTEIN ALPHA SUBUNIT"/>
    <property type="match status" value="1"/>
</dbReference>
<dbReference type="STRING" id="1280837.A0A316V8B7"/>
<organism evidence="8 9">
    <name type="scientific">Meira miltonrushii</name>
    <dbReference type="NCBI Taxonomy" id="1280837"/>
    <lineage>
        <taxon>Eukaryota</taxon>
        <taxon>Fungi</taxon>
        <taxon>Dikarya</taxon>
        <taxon>Basidiomycota</taxon>
        <taxon>Ustilaginomycotina</taxon>
        <taxon>Exobasidiomycetes</taxon>
        <taxon>Exobasidiales</taxon>
        <taxon>Brachybasidiaceae</taxon>
        <taxon>Meira</taxon>
    </lineage>
</organism>
<keyword evidence="3 7" id="KW-0460">Magnesium</keyword>
<feature type="binding site" evidence="6">
    <location>
        <begin position="203"/>
        <end position="207"/>
    </location>
    <ligand>
        <name>GTP</name>
        <dbReference type="ChEBI" id="CHEBI:37565"/>
    </ligand>
</feature>
<dbReference type="SMART" id="SM00275">
    <property type="entry name" value="G_alpha"/>
    <property type="match status" value="1"/>
</dbReference>
<dbReference type="GO" id="GO:0003924">
    <property type="term" value="F:GTPase activity"/>
    <property type="evidence" value="ECO:0007669"/>
    <property type="project" value="InterPro"/>
</dbReference>
<dbReference type="PROSITE" id="PS51882">
    <property type="entry name" value="G_ALPHA"/>
    <property type="match status" value="1"/>
</dbReference>
<accession>A0A316V8B7</accession>
<dbReference type="AlphaFoldDB" id="A0A316V8B7"/>
<evidence type="ECO:0000256" key="6">
    <source>
        <dbReference type="PIRSR" id="PIRSR601019-1"/>
    </source>
</evidence>
<dbReference type="GO" id="GO:0005525">
    <property type="term" value="F:GTP binding"/>
    <property type="evidence" value="ECO:0007669"/>
    <property type="project" value="UniProtKB-KW"/>
</dbReference>
<evidence type="ECO:0000256" key="5">
    <source>
        <dbReference type="ARBA" id="ARBA00023224"/>
    </source>
</evidence>
<dbReference type="Gene3D" id="1.10.400.10">
    <property type="entry name" value="GI Alpha 1, domain 2-like"/>
    <property type="match status" value="1"/>
</dbReference>
<dbReference type="GO" id="GO:0001664">
    <property type="term" value="F:G protein-coupled receptor binding"/>
    <property type="evidence" value="ECO:0007669"/>
    <property type="project" value="InterPro"/>
</dbReference>
<keyword evidence="5" id="KW-0807">Transducer</keyword>
<dbReference type="FunFam" id="3.40.50.300:FF:000563">
    <property type="entry name" value="Guanine nucleotide-binding protein alpha subunit"/>
    <property type="match status" value="1"/>
</dbReference>
<feature type="binding site" evidence="6">
    <location>
        <begin position="272"/>
        <end position="275"/>
    </location>
    <ligand>
        <name>GTP</name>
        <dbReference type="ChEBI" id="CHEBI:37565"/>
    </ligand>
</feature>
<sequence length="357" mass="41124">MGNCNSVVSVTETPEALHSKELDKCIRADEKQLSKEAKLLLLGAGDSGKSTMLKSMRIIHSVHFAPLEIEHFRRLIFTNLIDGIRSVLDFMEDSNLRFANEENIKSIPFIVARIELSGEEPYPTEYHQILQFLWQDGNVKKAIEIGHQAAIPENLSYYFSHLDRLFAEDYVPTNQDILHCRNKTTGIIETQFPVRDRIYRIFDVGGQRSERKKWIHCFENVTAVFFIVAISGYDCCLSEDRESNQMQESLNLFGSICNSPWFTRTSMILFLNKMDIFRERIEKSPIKPHFPDFQGPEGDLENAKMFFKNKFLRLNRSKTKEIYANYTNATDTDLLKVVMSSVNDIILSNNMRGGALL</sequence>
<dbReference type="InterPro" id="IPR027417">
    <property type="entry name" value="P-loop_NTPase"/>
</dbReference>
<keyword evidence="2 6" id="KW-0547">Nucleotide-binding</keyword>
<dbReference type="PRINTS" id="PR01241">
    <property type="entry name" value="GPROTEINAFNG"/>
</dbReference>
<dbReference type="GO" id="GO:0005834">
    <property type="term" value="C:heterotrimeric G-protein complex"/>
    <property type="evidence" value="ECO:0007669"/>
    <property type="project" value="InterPro"/>
</dbReference>
<dbReference type="RefSeq" id="XP_025353570.1">
    <property type="nucleotide sequence ID" value="XM_025501431.1"/>
</dbReference>
<dbReference type="InterPro" id="IPR002975">
    <property type="entry name" value="Fungi_Gprotein_alpha"/>
</dbReference>
<dbReference type="Proteomes" id="UP000245771">
    <property type="component" value="Unassembled WGS sequence"/>
</dbReference>
<dbReference type="SUPFAM" id="SSF47895">
    <property type="entry name" value="Transducin (alpha subunit), insertion domain"/>
    <property type="match status" value="1"/>
</dbReference>
<dbReference type="InterPro" id="IPR001019">
    <property type="entry name" value="Gprotein_alpha_su"/>
</dbReference>
<keyword evidence="9" id="KW-1185">Reference proteome</keyword>
<evidence type="ECO:0000256" key="3">
    <source>
        <dbReference type="ARBA" id="ARBA00022842"/>
    </source>
</evidence>
<dbReference type="CDD" id="cd00066">
    <property type="entry name" value="G-alpha"/>
    <property type="match status" value="1"/>
</dbReference>
<gene>
    <name evidence="8" type="ORF">FA14DRAFT_185090</name>
</gene>
<feature type="binding site" evidence="6">
    <location>
        <position position="329"/>
    </location>
    <ligand>
        <name>GTP</name>
        <dbReference type="ChEBI" id="CHEBI:37565"/>
    </ligand>
</feature>
<dbReference type="SUPFAM" id="SSF52540">
    <property type="entry name" value="P-loop containing nucleoside triphosphate hydrolases"/>
    <property type="match status" value="1"/>
</dbReference>
<evidence type="ECO:0000313" key="8">
    <source>
        <dbReference type="EMBL" id="PWN33268.1"/>
    </source>
</evidence>